<dbReference type="InterPro" id="IPR029035">
    <property type="entry name" value="DHS-like_NAD/FAD-binding_dom"/>
</dbReference>
<evidence type="ECO:0000256" key="2">
    <source>
        <dbReference type="ARBA" id="ARBA00022679"/>
    </source>
</evidence>
<sequence>MKLVALTGAGISKASGVPTFDELGDIRDKLSREYFNEHPQEFYDILLKMKDIITSSKPNRAHLALAEYKIPIVTMNVDGLHRAAGSKEIIEIHGNLDYVSCKGCKEDYPFEILRKSIYCGGCNQLLEPNVVLYGDEIPQYFDAINLIDSSNRLLVVGTSFYTSTVNDLVFMAETAGIKVDIINAEAEIEVEKYLKEVLKHQESFSE</sequence>
<dbReference type="STRING" id="426128.SAMN05660297_02861"/>
<reference evidence="6 7" key="1">
    <citation type="submission" date="2016-10" db="EMBL/GenBank/DDBJ databases">
        <authorList>
            <person name="de Groot N.N."/>
        </authorList>
    </citation>
    <scope>NUCLEOTIDE SEQUENCE [LARGE SCALE GENOMIC DNA]</scope>
    <source>
        <strain evidence="6 7">DSM 18979</strain>
    </source>
</reference>
<dbReference type="Pfam" id="PF02146">
    <property type="entry name" value="SIR2"/>
    <property type="match status" value="1"/>
</dbReference>
<dbReference type="GO" id="GO:0070403">
    <property type="term" value="F:NAD+ binding"/>
    <property type="evidence" value="ECO:0007669"/>
    <property type="project" value="InterPro"/>
</dbReference>
<proteinExistence type="predicted"/>
<evidence type="ECO:0000256" key="3">
    <source>
        <dbReference type="ARBA" id="ARBA00023027"/>
    </source>
</evidence>
<dbReference type="RefSeq" id="WP_090445536.1">
    <property type="nucleotide sequence ID" value="NZ_FOHU01000015.1"/>
</dbReference>
<keyword evidence="3" id="KW-0520">NAD</keyword>
<evidence type="ECO:0000256" key="1">
    <source>
        <dbReference type="ARBA" id="ARBA00012928"/>
    </source>
</evidence>
<gene>
    <name evidence="6" type="ORF">SAMN05660297_02861</name>
</gene>
<keyword evidence="7" id="KW-1185">Reference proteome</keyword>
<dbReference type="PANTHER" id="PTHR11085:SF10">
    <property type="entry name" value="NAD-DEPENDENT PROTEIN DEACYLASE SIRTUIN-5, MITOCHONDRIAL-RELATED"/>
    <property type="match status" value="1"/>
</dbReference>
<dbReference type="EMBL" id="FOHU01000015">
    <property type="protein sequence ID" value="SET59270.1"/>
    <property type="molecule type" value="Genomic_DNA"/>
</dbReference>
<dbReference type="PANTHER" id="PTHR11085">
    <property type="entry name" value="NAD-DEPENDENT PROTEIN DEACYLASE SIRTUIN-5, MITOCHONDRIAL-RELATED"/>
    <property type="match status" value="1"/>
</dbReference>
<dbReference type="InterPro" id="IPR050134">
    <property type="entry name" value="NAD-dep_sirtuin_deacylases"/>
</dbReference>
<keyword evidence="2" id="KW-0808">Transferase</keyword>
<evidence type="ECO:0000313" key="6">
    <source>
        <dbReference type="EMBL" id="SET59270.1"/>
    </source>
</evidence>
<dbReference type="Proteomes" id="UP000199568">
    <property type="component" value="Unassembled WGS sequence"/>
</dbReference>
<dbReference type="GO" id="GO:0017136">
    <property type="term" value="F:histone deacetylase activity, NAD-dependent"/>
    <property type="evidence" value="ECO:0007669"/>
    <property type="project" value="TreeGrafter"/>
</dbReference>
<dbReference type="EC" id="2.3.1.286" evidence="1"/>
<dbReference type="SUPFAM" id="SSF52467">
    <property type="entry name" value="DHS-like NAD/FAD-binding domain"/>
    <property type="match status" value="1"/>
</dbReference>
<evidence type="ECO:0000259" key="5">
    <source>
        <dbReference type="PROSITE" id="PS50305"/>
    </source>
</evidence>
<dbReference type="Gene3D" id="3.40.50.1220">
    <property type="entry name" value="TPP-binding domain"/>
    <property type="match status" value="1"/>
</dbReference>
<dbReference type="AlphaFoldDB" id="A0A1I0FLU4"/>
<feature type="domain" description="Deacetylase sirtuin-type" evidence="5">
    <location>
        <begin position="1"/>
        <end position="196"/>
    </location>
</feature>
<evidence type="ECO:0000313" key="7">
    <source>
        <dbReference type="Proteomes" id="UP000199568"/>
    </source>
</evidence>
<dbReference type="InterPro" id="IPR026590">
    <property type="entry name" value="Ssirtuin_cat_dom"/>
</dbReference>
<dbReference type="Gene3D" id="3.30.1600.10">
    <property type="entry name" value="SIR2/SIRT2 'Small Domain"/>
    <property type="match status" value="1"/>
</dbReference>
<comment type="caution">
    <text evidence="4">Lacks conserved residue(s) required for the propagation of feature annotation.</text>
</comment>
<dbReference type="InterPro" id="IPR026591">
    <property type="entry name" value="Sirtuin_cat_small_dom_sf"/>
</dbReference>
<evidence type="ECO:0000256" key="4">
    <source>
        <dbReference type="PROSITE-ProRule" id="PRU00236"/>
    </source>
</evidence>
<dbReference type="OrthoDB" id="9800582at2"/>
<protein>
    <recommendedName>
        <fullName evidence="1">protein acetyllysine N-acetyltransferase</fullName>
        <ecNumber evidence="1">2.3.1.286</ecNumber>
    </recommendedName>
</protein>
<dbReference type="InterPro" id="IPR003000">
    <property type="entry name" value="Sirtuin"/>
</dbReference>
<dbReference type="PROSITE" id="PS50305">
    <property type="entry name" value="SIRTUIN"/>
    <property type="match status" value="1"/>
</dbReference>
<organism evidence="6 7">
    <name type="scientific">Natronincola peptidivorans</name>
    <dbReference type="NCBI Taxonomy" id="426128"/>
    <lineage>
        <taxon>Bacteria</taxon>
        <taxon>Bacillati</taxon>
        <taxon>Bacillota</taxon>
        <taxon>Clostridia</taxon>
        <taxon>Peptostreptococcales</taxon>
        <taxon>Natronincolaceae</taxon>
        <taxon>Natronincola</taxon>
    </lineage>
</organism>
<accession>A0A1I0FLU4</accession>
<name>A0A1I0FLU4_9FIRM</name>